<keyword evidence="3" id="KW-0067">ATP-binding</keyword>
<reference evidence="3 4" key="1">
    <citation type="submission" date="2019-07" db="EMBL/GenBank/DDBJ databases">
        <authorList>
            <person name="Duangmal K."/>
            <person name="Teo W.F.A."/>
        </authorList>
    </citation>
    <scope>NUCLEOTIDE SEQUENCE [LARGE SCALE GENOMIC DNA]</scope>
    <source>
        <strain evidence="3 4">TBRC 6029</strain>
    </source>
</reference>
<dbReference type="SUPFAM" id="SSF55874">
    <property type="entry name" value="ATPase domain of HSP90 chaperone/DNA topoisomerase II/histidine kinase"/>
    <property type="match status" value="1"/>
</dbReference>
<keyword evidence="4" id="KW-1185">Reference proteome</keyword>
<dbReference type="RefSeq" id="WP_144590230.1">
    <property type="nucleotide sequence ID" value="NZ_VJWX01000201.1"/>
</dbReference>
<sequence length="137" mass="14619">MTGDAGVLGPDGAPRLGIRLLPTVHAARDARAFVSDALRGWRVPAAVAGDILLAASELVTNAVEHGRGEVSVELEREGSRIRLKVGDHATDKPVLRKPDARSPRGRGMALIDALSAAWGHYPRGAGKWVWAEFRLDA</sequence>
<dbReference type="InterPro" id="IPR050267">
    <property type="entry name" value="Anti-sigma-factor_SerPK"/>
</dbReference>
<reference evidence="3 4" key="2">
    <citation type="submission" date="2019-08" db="EMBL/GenBank/DDBJ databases">
        <title>Amycolatopsis acidicola sp. nov., isolated from peat swamp forest soil.</title>
        <authorList>
            <person name="Srisuk N."/>
        </authorList>
    </citation>
    <scope>NUCLEOTIDE SEQUENCE [LARGE SCALE GENOMIC DNA]</scope>
    <source>
        <strain evidence="3 4">TBRC 6029</strain>
    </source>
</reference>
<protein>
    <submittedName>
        <fullName evidence="3">ATP-binding protein</fullName>
    </submittedName>
</protein>
<dbReference type="GO" id="GO:0005524">
    <property type="term" value="F:ATP binding"/>
    <property type="evidence" value="ECO:0007669"/>
    <property type="project" value="UniProtKB-KW"/>
</dbReference>
<evidence type="ECO:0000313" key="4">
    <source>
        <dbReference type="Proteomes" id="UP000320011"/>
    </source>
</evidence>
<feature type="domain" description="Histidine kinase/HSP90-like ATPase" evidence="2">
    <location>
        <begin position="25"/>
        <end position="131"/>
    </location>
</feature>
<accession>A0A558CCC2</accession>
<keyword evidence="3" id="KW-0547">Nucleotide-binding</keyword>
<proteinExistence type="predicted"/>
<dbReference type="PANTHER" id="PTHR35526:SF3">
    <property type="entry name" value="ANTI-SIGMA-F FACTOR RSBW"/>
    <property type="match status" value="1"/>
</dbReference>
<name>A0A558CCC2_9PSEU</name>
<gene>
    <name evidence="3" type="ORF">FNH05_20005</name>
</gene>
<dbReference type="OrthoDB" id="3527613at2"/>
<keyword evidence="1" id="KW-0808">Transferase</keyword>
<comment type="caution">
    <text evidence="3">The sequence shown here is derived from an EMBL/GenBank/DDBJ whole genome shotgun (WGS) entry which is preliminary data.</text>
</comment>
<dbReference type="InterPro" id="IPR036890">
    <property type="entry name" value="HATPase_C_sf"/>
</dbReference>
<dbReference type="PANTHER" id="PTHR35526">
    <property type="entry name" value="ANTI-SIGMA-F FACTOR RSBW-RELATED"/>
    <property type="match status" value="1"/>
</dbReference>
<evidence type="ECO:0000259" key="2">
    <source>
        <dbReference type="Pfam" id="PF13581"/>
    </source>
</evidence>
<dbReference type="InterPro" id="IPR003594">
    <property type="entry name" value="HATPase_dom"/>
</dbReference>
<keyword evidence="1" id="KW-0723">Serine/threonine-protein kinase</keyword>
<evidence type="ECO:0000256" key="1">
    <source>
        <dbReference type="ARBA" id="ARBA00022527"/>
    </source>
</evidence>
<dbReference type="Pfam" id="PF13581">
    <property type="entry name" value="HATPase_c_2"/>
    <property type="match status" value="1"/>
</dbReference>
<dbReference type="Gene3D" id="3.30.565.10">
    <property type="entry name" value="Histidine kinase-like ATPase, C-terminal domain"/>
    <property type="match status" value="1"/>
</dbReference>
<keyword evidence="1" id="KW-0418">Kinase</keyword>
<organism evidence="3 4">
    <name type="scientific">Amycolatopsis rhizosphaerae</name>
    <dbReference type="NCBI Taxonomy" id="2053003"/>
    <lineage>
        <taxon>Bacteria</taxon>
        <taxon>Bacillati</taxon>
        <taxon>Actinomycetota</taxon>
        <taxon>Actinomycetes</taxon>
        <taxon>Pseudonocardiales</taxon>
        <taxon>Pseudonocardiaceae</taxon>
        <taxon>Amycolatopsis</taxon>
    </lineage>
</organism>
<dbReference type="CDD" id="cd16936">
    <property type="entry name" value="HATPase_RsbW-like"/>
    <property type="match status" value="1"/>
</dbReference>
<dbReference type="GO" id="GO:0004674">
    <property type="term" value="F:protein serine/threonine kinase activity"/>
    <property type="evidence" value="ECO:0007669"/>
    <property type="project" value="UniProtKB-KW"/>
</dbReference>
<dbReference type="Proteomes" id="UP000320011">
    <property type="component" value="Unassembled WGS sequence"/>
</dbReference>
<dbReference type="AlphaFoldDB" id="A0A558CCC2"/>
<dbReference type="EMBL" id="VJWX01000201">
    <property type="protein sequence ID" value="TVT46418.1"/>
    <property type="molecule type" value="Genomic_DNA"/>
</dbReference>
<evidence type="ECO:0000313" key="3">
    <source>
        <dbReference type="EMBL" id="TVT46418.1"/>
    </source>
</evidence>